<gene>
    <name evidence="18" type="ORF">EUGRSUZ_C02889</name>
</gene>
<evidence type="ECO:0000256" key="9">
    <source>
        <dbReference type="ARBA" id="ARBA00022840"/>
    </source>
</evidence>
<feature type="transmembrane region" description="Helical" evidence="16">
    <location>
        <begin position="290"/>
        <end position="313"/>
    </location>
</feature>
<dbReference type="EC" id="2.7.11.1" evidence="2"/>
<evidence type="ECO:0000256" key="3">
    <source>
        <dbReference type="ARBA" id="ARBA00022475"/>
    </source>
</evidence>
<evidence type="ECO:0000256" key="5">
    <source>
        <dbReference type="ARBA" id="ARBA00022679"/>
    </source>
</evidence>
<feature type="binding site" evidence="14">
    <location>
        <position position="448"/>
    </location>
    <ligand>
        <name>ATP</name>
        <dbReference type="ChEBI" id="CHEBI:30616"/>
    </ligand>
</feature>
<evidence type="ECO:0000256" key="6">
    <source>
        <dbReference type="ARBA" id="ARBA00022692"/>
    </source>
</evidence>
<name>A0A059CUB5_EUCGR</name>
<evidence type="ECO:0000256" key="8">
    <source>
        <dbReference type="ARBA" id="ARBA00022777"/>
    </source>
</evidence>
<feature type="compositionally biased region" description="Pro residues" evidence="15">
    <location>
        <begin position="204"/>
        <end position="216"/>
    </location>
</feature>
<comment type="catalytic activity">
    <reaction evidence="12">
        <text>L-threonyl-[protein] + ATP = O-phospho-L-threonyl-[protein] + ADP + H(+)</text>
        <dbReference type="Rhea" id="RHEA:46608"/>
        <dbReference type="Rhea" id="RHEA-COMP:11060"/>
        <dbReference type="Rhea" id="RHEA-COMP:11605"/>
        <dbReference type="ChEBI" id="CHEBI:15378"/>
        <dbReference type="ChEBI" id="CHEBI:30013"/>
        <dbReference type="ChEBI" id="CHEBI:30616"/>
        <dbReference type="ChEBI" id="CHEBI:61977"/>
        <dbReference type="ChEBI" id="CHEBI:456216"/>
        <dbReference type="EC" id="2.7.11.1"/>
    </reaction>
</comment>
<dbReference type="InterPro" id="IPR000719">
    <property type="entry name" value="Prot_kinase_dom"/>
</dbReference>
<feature type="compositionally biased region" description="Pro residues" evidence="15">
    <location>
        <begin position="173"/>
        <end position="196"/>
    </location>
</feature>
<keyword evidence="10 16" id="KW-1133">Transmembrane helix</keyword>
<dbReference type="AlphaFoldDB" id="A0A059CUB5"/>
<dbReference type="InterPro" id="IPR001245">
    <property type="entry name" value="Ser-Thr/Tyr_kinase_cat_dom"/>
</dbReference>
<feature type="compositionally biased region" description="Pro residues" evidence="15">
    <location>
        <begin position="245"/>
        <end position="261"/>
    </location>
</feature>
<feature type="region of interest" description="Disordered" evidence="15">
    <location>
        <begin position="730"/>
        <end position="762"/>
    </location>
</feature>
<dbReference type="InterPro" id="IPR008271">
    <property type="entry name" value="Ser/Thr_kinase_AS"/>
</dbReference>
<evidence type="ECO:0000256" key="10">
    <source>
        <dbReference type="ARBA" id="ARBA00022989"/>
    </source>
</evidence>
<dbReference type="FunFam" id="3.30.200.20:FF:000162">
    <property type="entry name" value="Adenine nucleotide alpha hydrolase-like domain kinase"/>
    <property type="match status" value="1"/>
</dbReference>
<keyword evidence="4" id="KW-0723">Serine/threonine-protein kinase</keyword>
<feature type="compositionally biased region" description="Pro residues" evidence="15">
    <location>
        <begin position="42"/>
        <end position="105"/>
    </location>
</feature>
<evidence type="ECO:0000259" key="17">
    <source>
        <dbReference type="PROSITE" id="PS50011"/>
    </source>
</evidence>
<dbReference type="InterPro" id="IPR047117">
    <property type="entry name" value="PERK1-13-like"/>
</dbReference>
<dbReference type="PROSITE" id="PS00107">
    <property type="entry name" value="PROTEIN_KINASE_ATP"/>
    <property type="match status" value="1"/>
</dbReference>
<keyword evidence="11 16" id="KW-0472">Membrane</keyword>
<dbReference type="FunFam" id="1.10.510.10:FF:000173">
    <property type="entry name" value="proline-rich receptor-like protein kinase PERK8"/>
    <property type="match status" value="1"/>
</dbReference>
<keyword evidence="9 14" id="KW-0067">ATP-binding</keyword>
<dbReference type="Gene3D" id="3.30.200.20">
    <property type="entry name" value="Phosphorylase Kinase, domain 1"/>
    <property type="match status" value="1"/>
</dbReference>
<evidence type="ECO:0000256" key="13">
    <source>
        <dbReference type="ARBA" id="ARBA00048679"/>
    </source>
</evidence>
<dbReference type="Pfam" id="PF07714">
    <property type="entry name" value="PK_Tyr_Ser-Thr"/>
    <property type="match status" value="1"/>
</dbReference>
<comment type="catalytic activity">
    <reaction evidence="13">
        <text>L-seryl-[protein] + ATP = O-phospho-L-seryl-[protein] + ADP + H(+)</text>
        <dbReference type="Rhea" id="RHEA:17989"/>
        <dbReference type="Rhea" id="RHEA-COMP:9863"/>
        <dbReference type="Rhea" id="RHEA-COMP:11604"/>
        <dbReference type="ChEBI" id="CHEBI:15378"/>
        <dbReference type="ChEBI" id="CHEBI:29999"/>
        <dbReference type="ChEBI" id="CHEBI:30616"/>
        <dbReference type="ChEBI" id="CHEBI:83421"/>
        <dbReference type="ChEBI" id="CHEBI:456216"/>
        <dbReference type="EC" id="2.7.11.1"/>
    </reaction>
</comment>
<dbReference type="PANTHER" id="PTHR47982">
    <property type="entry name" value="PROLINE-RICH RECEPTOR-LIKE PROTEIN KINASE PERK4"/>
    <property type="match status" value="1"/>
</dbReference>
<evidence type="ECO:0000256" key="11">
    <source>
        <dbReference type="ARBA" id="ARBA00023136"/>
    </source>
</evidence>
<evidence type="ECO:0000256" key="12">
    <source>
        <dbReference type="ARBA" id="ARBA00047899"/>
    </source>
</evidence>
<dbReference type="CDD" id="cd14066">
    <property type="entry name" value="STKc_IRAK"/>
    <property type="match status" value="1"/>
</dbReference>
<dbReference type="Gene3D" id="1.10.510.10">
    <property type="entry name" value="Transferase(Phosphotransferase) domain 1"/>
    <property type="match status" value="1"/>
</dbReference>
<dbReference type="PROSITE" id="PS00108">
    <property type="entry name" value="PROTEIN_KINASE_ST"/>
    <property type="match status" value="1"/>
</dbReference>
<feature type="compositionally biased region" description="Pro residues" evidence="15">
    <location>
        <begin position="17"/>
        <end position="26"/>
    </location>
</feature>
<dbReference type="InterPro" id="IPR011009">
    <property type="entry name" value="Kinase-like_dom_sf"/>
</dbReference>
<evidence type="ECO:0000256" key="2">
    <source>
        <dbReference type="ARBA" id="ARBA00012513"/>
    </source>
</evidence>
<keyword evidence="8" id="KW-0418">Kinase</keyword>
<evidence type="ECO:0000256" key="14">
    <source>
        <dbReference type="PROSITE-ProRule" id="PRU10141"/>
    </source>
</evidence>
<dbReference type="GO" id="GO:0004674">
    <property type="term" value="F:protein serine/threonine kinase activity"/>
    <property type="evidence" value="ECO:0007669"/>
    <property type="project" value="UniProtKB-KW"/>
</dbReference>
<dbReference type="InParanoid" id="A0A059CUB5"/>
<dbReference type="GO" id="GO:0005524">
    <property type="term" value="F:ATP binding"/>
    <property type="evidence" value="ECO:0007669"/>
    <property type="project" value="UniProtKB-UniRule"/>
</dbReference>
<dbReference type="EMBL" id="KK198755">
    <property type="protein sequence ID" value="KCW81530.1"/>
    <property type="molecule type" value="Genomic_DNA"/>
</dbReference>
<dbReference type="SUPFAM" id="SSF56112">
    <property type="entry name" value="Protein kinase-like (PK-like)"/>
    <property type="match status" value="1"/>
</dbReference>
<organism evidence="18">
    <name type="scientific">Eucalyptus grandis</name>
    <name type="common">Flooded gum</name>
    <dbReference type="NCBI Taxonomy" id="71139"/>
    <lineage>
        <taxon>Eukaryota</taxon>
        <taxon>Viridiplantae</taxon>
        <taxon>Streptophyta</taxon>
        <taxon>Embryophyta</taxon>
        <taxon>Tracheophyta</taxon>
        <taxon>Spermatophyta</taxon>
        <taxon>Magnoliopsida</taxon>
        <taxon>eudicotyledons</taxon>
        <taxon>Gunneridae</taxon>
        <taxon>Pentapetalae</taxon>
        <taxon>rosids</taxon>
        <taxon>malvids</taxon>
        <taxon>Myrtales</taxon>
        <taxon>Myrtaceae</taxon>
        <taxon>Myrtoideae</taxon>
        <taxon>Eucalypteae</taxon>
        <taxon>Eucalyptus</taxon>
    </lineage>
</organism>
<proteinExistence type="predicted"/>
<dbReference type="GO" id="GO:0005886">
    <property type="term" value="C:plasma membrane"/>
    <property type="evidence" value="ECO:0000318"/>
    <property type="project" value="GO_Central"/>
</dbReference>
<dbReference type="PANTHER" id="PTHR47982:SF35">
    <property type="entry name" value="PROLINE-RICH RECEPTOR-LIKE PROTEIN KINASE PERK1-RELATED"/>
    <property type="match status" value="1"/>
</dbReference>
<dbReference type="InterPro" id="IPR017441">
    <property type="entry name" value="Protein_kinase_ATP_BS"/>
</dbReference>
<feature type="compositionally biased region" description="Low complexity" evidence="15">
    <location>
        <begin position="27"/>
        <end position="41"/>
    </location>
</feature>
<evidence type="ECO:0000313" key="18">
    <source>
        <dbReference type="EMBL" id="KCW81530.1"/>
    </source>
</evidence>
<keyword evidence="6 16" id="KW-0812">Transmembrane</keyword>
<keyword evidence="3" id="KW-1003">Cell membrane</keyword>
<dbReference type="SMART" id="SM00220">
    <property type="entry name" value="S_TKc"/>
    <property type="match status" value="1"/>
</dbReference>
<evidence type="ECO:0000256" key="1">
    <source>
        <dbReference type="ARBA" id="ARBA00004162"/>
    </source>
</evidence>
<dbReference type="Gramene" id="KCW81530">
    <property type="protein sequence ID" value="KCW81530"/>
    <property type="gene ID" value="EUGRSUZ_C02889"/>
</dbReference>
<feature type="compositionally biased region" description="Polar residues" evidence="15">
    <location>
        <begin position="739"/>
        <end position="762"/>
    </location>
</feature>
<feature type="region of interest" description="Disordered" evidence="15">
    <location>
        <begin position="1"/>
        <end position="280"/>
    </location>
</feature>
<feature type="domain" description="Protein kinase" evidence="17">
    <location>
        <begin position="420"/>
        <end position="687"/>
    </location>
</feature>
<accession>A0A059CUB5</accession>
<keyword evidence="5" id="KW-0808">Transferase</keyword>
<feature type="compositionally biased region" description="Low complexity" evidence="15">
    <location>
        <begin position="262"/>
        <end position="272"/>
    </location>
</feature>
<feature type="compositionally biased region" description="Pro residues" evidence="15">
    <location>
        <begin position="113"/>
        <end position="145"/>
    </location>
</feature>
<evidence type="ECO:0000256" key="4">
    <source>
        <dbReference type="ARBA" id="ARBA00022527"/>
    </source>
</evidence>
<keyword evidence="7 14" id="KW-0547">Nucleotide-binding</keyword>
<dbReference type="eggNOG" id="KOG1187">
    <property type="taxonomic scope" value="Eukaryota"/>
</dbReference>
<protein>
    <recommendedName>
        <fullName evidence="2">non-specific serine/threonine protein kinase</fullName>
        <ecNumber evidence="2">2.7.11.1</ecNumber>
    </recommendedName>
</protein>
<dbReference type="PROSITE" id="PS50011">
    <property type="entry name" value="PROTEIN_KINASE_DOM"/>
    <property type="match status" value="1"/>
</dbReference>
<evidence type="ECO:0000256" key="7">
    <source>
        <dbReference type="ARBA" id="ARBA00022741"/>
    </source>
</evidence>
<feature type="compositionally biased region" description="Low complexity" evidence="15">
    <location>
        <begin position="146"/>
        <end position="156"/>
    </location>
</feature>
<dbReference type="OMA" id="FWHEEAE"/>
<reference evidence="18" key="1">
    <citation type="submission" date="2013-07" db="EMBL/GenBank/DDBJ databases">
        <title>The genome of Eucalyptus grandis.</title>
        <authorList>
            <person name="Schmutz J."/>
            <person name="Hayes R."/>
            <person name="Myburg A."/>
            <person name="Tuskan G."/>
            <person name="Grattapaglia D."/>
            <person name="Rokhsar D.S."/>
        </authorList>
    </citation>
    <scope>NUCLEOTIDE SEQUENCE</scope>
    <source>
        <tissue evidence="18">Leaf extractions</tissue>
    </source>
</reference>
<evidence type="ECO:0000256" key="15">
    <source>
        <dbReference type="SAM" id="MobiDB-lite"/>
    </source>
</evidence>
<evidence type="ECO:0000256" key="16">
    <source>
        <dbReference type="SAM" id="Phobius"/>
    </source>
</evidence>
<sequence length="762" mass="78661">MALFAPAGSPSSVASQPRPPPAPVAKPPEVASAPATTATTASPPPPPPPPPPLAPPLAPALPPPAPPPSSTPTPTAASPPPPPPAAAAAPSTPPLPPPVPPPSPAKPNSTVTPPAPPPSSAAAPPPASAPPPEAPTASPPPPEVPTTPATPRTTPTPSLPPAPAAPSKSSSPPETPPPSPEKPNAPPPSAPIPATPSPTEEARPPPAETPAPPSPAERPQSPATPSAVPPANRSSDFTPPSLASPEPPPLTPPVTPPPAPPVNSTATPPVAVGGQAGQLPETASHVPTGLIAGAAMGGVALMVMLGILLFVCLKCKRKQGPTAGKVGYGSYSSCSKDDVCAAPPRGFQHPSGNVQPQSRAHIIAVPPKALAIAPPNLVSGNGGSGTANWAPELHPPLVASLSFSRGTFTYGELVEATNSFSEANLLGEGGFGYVHKGVLPNGKEIAVKQLRIGSHQGEREFQAELDIINRVHHKHLVTLLGYCITGAGRFLVYEFVPNNTLEFHLHGNGRPVLDWRTRVKIAVGTAKGLAYLQEDCSPTIIHRDIKAANILLDFNFEAKVSDFGLAKFFSNSTANVSHISTRVVGTFGYLAPEYASSGKLTEKSDVYSFGVLLLELITGSPPIMRTESSTNEGKGLVEWARPLLNQASETGKMDKIVDPRLQNNFDSNEMLSMIGCAAACVRHSAWLRPRMSQIVCALEGEGSLADLDEGVRPGQSKVYSSSEMRKFSMILGSREDGNSRQSDNTSEYGLYPSCSSSETHSR</sequence>
<comment type="subcellular location">
    <subcellularLocation>
        <location evidence="1">Cell membrane</location>
        <topology evidence="1">Single-pass membrane protein</topology>
    </subcellularLocation>
</comment>